<protein>
    <submittedName>
        <fullName evidence="2">Uncharacterized protein</fullName>
    </submittedName>
</protein>
<proteinExistence type="predicted"/>
<sequence length="287" mass="32245">MDLRKRPAPAAPSEHEKQGALAKRAAIEVLQGKHNGRARDAAEAIGVRRHSLVTYYVKLWRGTELGEALAEEAPAVATPIAETRAEVPSSSVSPVLPPVPKEVEKKSKQEIRRWMIAQGARLVEAGECSYRIAVELVRSSYGIDVSLGTMHACVRSPGLELAPRGRPQVLPQEFTDRMVQWICAKRALKFPVFRDEVLAVANRILIGTTYLQKFKHHMLDVSWYYRMLKNYEHIIGTANQRPLEIDRARWATAENIKGWYDMLAQILVDANIARRNPDYDPSASLTS</sequence>
<organism evidence="2 3">
    <name type="scientific">Prymnesium parvum</name>
    <name type="common">Toxic golden alga</name>
    <dbReference type="NCBI Taxonomy" id="97485"/>
    <lineage>
        <taxon>Eukaryota</taxon>
        <taxon>Haptista</taxon>
        <taxon>Haptophyta</taxon>
        <taxon>Prymnesiophyceae</taxon>
        <taxon>Prymnesiales</taxon>
        <taxon>Prymnesiaceae</taxon>
        <taxon>Prymnesium</taxon>
    </lineage>
</organism>
<keyword evidence="3" id="KW-1185">Reference proteome</keyword>
<gene>
    <name evidence="2" type="ORF">AB1Y20_017493</name>
</gene>
<reference evidence="2 3" key="1">
    <citation type="journal article" date="2024" name="Science">
        <title>Giant polyketide synthase enzymes in the biosynthesis of giant marine polyether toxins.</title>
        <authorList>
            <person name="Fallon T.R."/>
            <person name="Shende V.V."/>
            <person name="Wierzbicki I.H."/>
            <person name="Pendleton A.L."/>
            <person name="Watervoot N.F."/>
            <person name="Auber R.P."/>
            <person name="Gonzalez D.J."/>
            <person name="Wisecaver J.H."/>
            <person name="Moore B.S."/>
        </authorList>
    </citation>
    <scope>NUCLEOTIDE SEQUENCE [LARGE SCALE GENOMIC DNA]</scope>
    <source>
        <strain evidence="2 3">12B1</strain>
    </source>
</reference>
<evidence type="ECO:0000313" key="3">
    <source>
        <dbReference type="Proteomes" id="UP001515480"/>
    </source>
</evidence>
<dbReference type="AlphaFoldDB" id="A0AB34JMC8"/>
<evidence type="ECO:0000313" key="2">
    <source>
        <dbReference type="EMBL" id="KAL1522506.1"/>
    </source>
</evidence>
<name>A0AB34JMC8_PRYPA</name>
<dbReference type="Proteomes" id="UP001515480">
    <property type="component" value="Unassembled WGS sequence"/>
</dbReference>
<evidence type="ECO:0000256" key="1">
    <source>
        <dbReference type="SAM" id="MobiDB-lite"/>
    </source>
</evidence>
<comment type="caution">
    <text evidence="2">The sequence shown here is derived from an EMBL/GenBank/DDBJ whole genome shotgun (WGS) entry which is preliminary data.</text>
</comment>
<feature type="region of interest" description="Disordered" evidence="1">
    <location>
        <begin position="1"/>
        <end position="21"/>
    </location>
</feature>
<accession>A0AB34JMC8</accession>
<dbReference type="EMBL" id="JBGBPQ010000006">
    <property type="protein sequence ID" value="KAL1522506.1"/>
    <property type="molecule type" value="Genomic_DNA"/>
</dbReference>